<accession>A0AAJ7WNY3</accession>
<reference evidence="13" key="1">
    <citation type="submission" date="2025-08" db="UniProtKB">
        <authorList>
            <consortium name="RefSeq"/>
        </authorList>
    </citation>
    <scope>IDENTIFICATION</scope>
    <source>
        <tissue evidence="13">Sperm</tissue>
    </source>
</reference>
<dbReference type="Gene3D" id="3.40.50.10140">
    <property type="entry name" value="Toll/interleukin-1 receptor homology (TIR) domain"/>
    <property type="match status" value="1"/>
</dbReference>
<dbReference type="AlphaFoldDB" id="A0AAJ7WNY3"/>
<feature type="domain" description="Ig-like" evidence="11">
    <location>
        <begin position="144"/>
        <end position="247"/>
    </location>
</feature>
<feature type="domain" description="TIR" evidence="10">
    <location>
        <begin position="308"/>
        <end position="452"/>
    </location>
</feature>
<dbReference type="SMART" id="SM00409">
    <property type="entry name" value="IG"/>
    <property type="match status" value="2"/>
</dbReference>
<dbReference type="GO" id="GO:0007165">
    <property type="term" value="P:signal transduction"/>
    <property type="evidence" value="ECO:0007669"/>
    <property type="project" value="InterPro"/>
</dbReference>
<keyword evidence="6" id="KW-0393">Immunoglobulin domain</keyword>
<dbReference type="PRINTS" id="PR01537">
    <property type="entry name" value="INTRLKN1R1F"/>
</dbReference>
<name>A0AAJ7WNY3_PETMA</name>
<dbReference type="SUPFAM" id="SSF52200">
    <property type="entry name" value="Toll/Interleukin receptor TIR domain"/>
    <property type="match status" value="1"/>
</dbReference>
<feature type="region of interest" description="Disordered" evidence="7">
    <location>
        <begin position="490"/>
        <end position="511"/>
    </location>
</feature>
<dbReference type="GO" id="GO:0016787">
    <property type="term" value="F:hydrolase activity"/>
    <property type="evidence" value="ECO:0007669"/>
    <property type="project" value="UniProtKB-KW"/>
</dbReference>
<dbReference type="PANTHER" id="PTHR11890">
    <property type="entry name" value="INTERLEUKIN-1 RECEPTOR FAMILY MEMBER"/>
    <property type="match status" value="1"/>
</dbReference>
<gene>
    <name evidence="13" type="primary">SIGIRR</name>
</gene>
<keyword evidence="12" id="KW-1185">Reference proteome</keyword>
<evidence type="ECO:0000256" key="1">
    <source>
        <dbReference type="ARBA" id="ARBA00009752"/>
    </source>
</evidence>
<feature type="chain" id="PRO_5042596864" evidence="9">
    <location>
        <begin position="36"/>
        <end position="571"/>
    </location>
</feature>
<proteinExistence type="inferred from homology"/>
<comment type="similarity">
    <text evidence="1">Belongs to the interleukin-1 receptor family.</text>
</comment>
<evidence type="ECO:0000256" key="4">
    <source>
        <dbReference type="ARBA" id="ARBA00023157"/>
    </source>
</evidence>
<dbReference type="CDD" id="cd00096">
    <property type="entry name" value="Ig"/>
    <property type="match status" value="1"/>
</dbReference>
<keyword evidence="13" id="KW-0675">Receptor</keyword>
<evidence type="ECO:0000256" key="9">
    <source>
        <dbReference type="SAM" id="SignalP"/>
    </source>
</evidence>
<evidence type="ECO:0000256" key="8">
    <source>
        <dbReference type="SAM" id="Phobius"/>
    </source>
</evidence>
<protein>
    <submittedName>
        <fullName evidence="13">Single Ig IL-1-related receptor</fullName>
    </submittedName>
</protein>
<evidence type="ECO:0000256" key="3">
    <source>
        <dbReference type="ARBA" id="ARBA00023027"/>
    </source>
</evidence>
<dbReference type="InterPro" id="IPR015621">
    <property type="entry name" value="IL-1_rcpt_fam"/>
</dbReference>
<dbReference type="InterPro" id="IPR003599">
    <property type="entry name" value="Ig_sub"/>
</dbReference>
<dbReference type="Pfam" id="PF07679">
    <property type="entry name" value="I-set"/>
    <property type="match status" value="1"/>
</dbReference>
<feature type="signal peptide" evidence="9">
    <location>
        <begin position="1"/>
        <end position="35"/>
    </location>
</feature>
<organism evidence="12 13">
    <name type="scientific">Petromyzon marinus</name>
    <name type="common">Sea lamprey</name>
    <dbReference type="NCBI Taxonomy" id="7757"/>
    <lineage>
        <taxon>Eukaryota</taxon>
        <taxon>Metazoa</taxon>
        <taxon>Chordata</taxon>
        <taxon>Craniata</taxon>
        <taxon>Vertebrata</taxon>
        <taxon>Cyclostomata</taxon>
        <taxon>Hyperoartia</taxon>
        <taxon>Petromyzontiformes</taxon>
        <taxon>Petromyzontidae</taxon>
        <taxon>Petromyzon</taxon>
    </lineage>
</organism>
<evidence type="ECO:0000313" key="13">
    <source>
        <dbReference type="RefSeq" id="XP_032804784.1"/>
    </source>
</evidence>
<evidence type="ECO:0000256" key="6">
    <source>
        <dbReference type="ARBA" id="ARBA00023319"/>
    </source>
</evidence>
<evidence type="ECO:0000259" key="11">
    <source>
        <dbReference type="PROSITE" id="PS50835"/>
    </source>
</evidence>
<keyword evidence="8" id="KW-0472">Membrane</keyword>
<keyword evidence="2" id="KW-0378">Hydrolase</keyword>
<dbReference type="InterPro" id="IPR013098">
    <property type="entry name" value="Ig_I-set"/>
</dbReference>
<dbReference type="SUPFAM" id="SSF48726">
    <property type="entry name" value="Immunoglobulin"/>
    <property type="match status" value="2"/>
</dbReference>
<dbReference type="Proteomes" id="UP001318040">
    <property type="component" value="Chromosome 7"/>
</dbReference>
<sequence>MSASSPRLMLLPQLMLLPLLLLLFVCVGQRGTARADSASCLADDEPTSKEDLLAGQENVTLNCTINGNCSSAQCPVVWLKDCQPLNLSVEGHVHGIDVGLHFVVVALADSGNYTCRGSGNLSNSSHTIILAVKELTAAPCMTSPSLLSPPGPERHNMPIGASLSLNCTVEIGTNRSDVTCPTSVVWRKDGIALASNSSVYNITVQDARFSDELSAVVITSRLSVSTMESSNFGAFGCHFHTTAGNISASFVVAMEDKGLAPSHVVSAVAALVLLLLLALSVTLYSRFKLDLQLWHRNTYGDFETNDGKLYDAYVSYVNTEFDRKFVHFTLRPHLEMRYGYRLHTDDKDILPGLEPSPELLMNLSRCRRLIVVLSGAYLAQEWCSEAFREGLLRLQELTPRPVFITFDDGRRAAPHPALQLLHLARPHPVILPWGSTSATATSKFWKQLCLALPKTVEMRHFLVGGGGAGDPQVQAVGDRDPMLMLNPEYLDSRGDGLDGGGRQDSRRGRAGDGVADVAILSLSESTQSSAVVSRPNHGPEELDPNLNIETLESRNYGVRRDFYCLVTEQEI</sequence>
<dbReference type="InterPro" id="IPR007110">
    <property type="entry name" value="Ig-like_dom"/>
</dbReference>
<dbReference type="InterPro" id="IPR000157">
    <property type="entry name" value="TIR_dom"/>
</dbReference>
<feature type="compositionally biased region" description="Basic and acidic residues" evidence="7">
    <location>
        <begin position="490"/>
        <end position="510"/>
    </location>
</feature>
<dbReference type="KEGG" id="pmrn:116939891"/>
<keyword evidence="9" id="KW-0732">Signal</keyword>
<feature type="domain" description="Ig-like" evidence="11">
    <location>
        <begin position="12"/>
        <end position="131"/>
    </location>
</feature>
<dbReference type="Pfam" id="PF01582">
    <property type="entry name" value="TIR"/>
    <property type="match status" value="1"/>
</dbReference>
<evidence type="ECO:0000256" key="5">
    <source>
        <dbReference type="ARBA" id="ARBA00023180"/>
    </source>
</evidence>
<evidence type="ECO:0000313" key="12">
    <source>
        <dbReference type="Proteomes" id="UP001318040"/>
    </source>
</evidence>
<dbReference type="SMART" id="SM00255">
    <property type="entry name" value="TIR"/>
    <property type="match status" value="1"/>
</dbReference>
<keyword evidence="8" id="KW-0812">Transmembrane</keyword>
<evidence type="ECO:0000256" key="7">
    <source>
        <dbReference type="SAM" id="MobiDB-lite"/>
    </source>
</evidence>
<keyword evidence="4" id="KW-1015">Disulfide bond</keyword>
<dbReference type="RefSeq" id="XP_032804784.1">
    <property type="nucleotide sequence ID" value="XM_032948893.1"/>
</dbReference>
<keyword evidence="3" id="KW-0520">NAD</keyword>
<evidence type="ECO:0000259" key="10">
    <source>
        <dbReference type="PROSITE" id="PS50104"/>
    </source>
</evidence>
<dbReference type="PANTHER" id="PTHR11890:SF19">
    <property type="entry name" value="SINGLE IG IL-1-RELATED RECEPTOR"/>
    <property type="match status" value="1"/>
</dbReference>
<dbReference type="InterPro" id="IPR035897">
    <property type="entry name" value="Toll_tir_struct_dom_sf"/>
</dbReference>
<evidence type="ECO:0000256" key="2">
    <source>
        <dbReference type="ARBA" id="ARBA00022801"/>
    </source>
</evidence>
<dbReference type="PROSITE" id="PS50104">
    <property type="entry name" value="TIR"/>
    <property type="match status" value="1"/>
</dbReference>
<dbReference type="CTD" id="59307"/>
<dbReference type="PROSITE" id="PS50835">
    <property type="entry name" value="IG_LIKE"/>
    <property type="match status" value="2"/>
</dbReference>
<dbReference type="InterPro" id="IPR013783">
    <property type="entry name" value="Ig-like_fold"/>
</dbReference>
<keyword evidence="8" id="KW-1133">Transmembrane helix</keyword>
<keyword evidence="5" id="KW-0325">Glycoprotein</keyword>
<feature type="transmembrane region" description="Helical" evidence="8">
    <location>
        <begin position="264"/>
        <end position="284"/>
    </location>
</feature>
<dbReference type="InterPro" id="IPR036179">
    <property type="entry name" value="Ig-like_dom_sf"/>
</dbReference>
<dbReference type="Gene3D" id="2.60.40.10">
    <property type="entry name" value="Immunoglobulins"/>
    <property type="match status" value="2"/>
</dbReference>